<dbReference type="EMBL" id="JAGRRH010000010">
    <property type="protein sequence ID" value="KAG7362900.1"/>
    <property type="molecule type" value="Genomic_DNA"/>
</dbReference>
<evidence type="ECO:0000256" key="1">
    <source>
        <dbReference type="SAM" id="SignalP"/>
    </source>
</evidence>
<gene>
    <name evidence="2" type="ORF">IV203_026260</name>
</gene>
<sequence>MRFRSSSVFWGLVVAVLNLTEQSGAFHPSSAKVLMTPSSGRCSNVILSPPTRLFSTNDRTDQETTDFVNDGPMAWMKPYLDLFGMTEGNTLNYALPSEAKINTTDEQAAQLRKEAARTLTNIGREERQRRGQAANVFAILTAVYAVWAALVADNGGLEGHLVRFGTVLPLFFTFGYKLSEETGL</sequence>
<feature type="chain" id="PRO_5039935441" evidence="1">
    <location>
        <begin position="26"/>
        <end position="184"/>
    </location>
</feature>
<keyword evidence="3" id="KW-1185">Reference proteome</keyword>
<organism evidence="2 3">
    <name type="scientific">Nitzschia inconspicua</name>
    <dbReference type="NCBI Taxonomy" id="303405"/>
    <lineage>
        <taxon>Eukaryota</taxon>
        <taxon>Sar</taxon>
        <taxon>Stramenopiles</taxon>
        <taxon>Ochrophyta</taxon>
        <taxon>Bacillariophyta</taxon>
        <taxon>Bacillariophyceae</taxon>
        <taxon>Bacillariophycidae</taxon>
        <taxon>Bacillariales</taxon>
        <taxon>Bacillariaceae</taxon>
        <taxon>Nitzschia</taxon>
    </lineage>
</organism>
<keyword evidence="1" id="KW-0732">Signal</keyword>
<comment type="caution">
    <text evidence="2">The sequence shown here is derived from an EMBL/GenBank/DDBJ whole genome shotgun (WGS) entry which is preliminary data.</text>
</comment>
<accession>A0A9K3LIA2</accession>
<protein>
    <submittedName>
        <fullName evidence="2">Uncharacterized protein</fullName>
    </submittedName>
</protein>
<dbReference type="AlphaFoldDB" id="A0A9K3LIA2"/>
<evidence type="ECO:0000313" key="3">
    <source>
        <dbReference type="Proteomes" id="UP000693970"/>
    </source>
</evidence>
<dbReference type="Proteomes" id="UP000693970">
    <property type="component" value="Unassembled WGS sequence"/>
</dbReference>
<feature type="signal peptide" evidence="1">
    <location>
        <begin position="1"/>
        <end position="25"/>
    </location>
</feature>
<name>A0A9K3LIA2_9STRA</name>
<proteinExistence type="predicted"/>
<dbReference type="OrthoDB" id="10520551at2759"/>
<evidence type="ECO:0000313" key="2">
    <source>
        <dbReference type="EMBL" id="KAG7362900.1"/>
    </source>
</evidence>
<reference evidence="2" key="1">
    <citation type="journal article" date="2021" name="Sci. Rep.">
        <title>Diploid genomic architecture of Nitzschia inconspicua, an elite biomass production diatom.</title>
        <authorList>
            <person name="Oliver A."/>
            <person name="Podell S."/>
            <person name="Pinowska A."/>
            <person name="Traller J.C."/>
            <person name="Smith S.R."/>
            <person name="McClure R."/>
            <person name="Beliaev A."/>
            <person name="Bohutskyi P."/>
            <person name="Hill E.A."/>
            <person name="Rabines A."/>
            <person name="Zheng H."/>
            <person name="Allen L.Z."/>
            <person name="Kuo A."/>
            <person name="Grigoriev I.V."/>
            <person name="Allen A.E."/>
            <person name="Hazlebeck D."/>
            <person name="Allen E.E."/>
        </authorList>
    </citation>
    <scope>NUCLEOTIDE SEQUENCE</scope>
    <source>
        <strain evidence="2">Hildebrandi</strain>
    </source>
</reference>
<reference evidence="2" key="2">
    <citation type="submission" date="2021-04" db="EMBL/GenBank/DDBJ databases">
        <authorList>
            <person name="Podell S."/>
        </authorList>
    </citation>
    <scope>NUCLEOTIDE SEQUENCE</scope>
    <source>
        <strain evidence="2">Hildebrandi</strain>
    </source>
</reference>